<comment type="caution">
    <text evidence="1">The sequence shown here is derived from an EMBL/GenBank/DDBJ whole genome shotgun (WGS) entry which is preliminary data.</text>
</comment>
<evidence type="ECO:0000313" key="2">
    <source>
        <dbReference type="Proteomes" id="UP001163603"/>
    </source>
</evidence>
<organism evidence="1 2">
    <name type="scientific">Pistacia integerrima</name>
    <dbReference type="NCBI Taxonomy" id="434235"/>
    <lineage>
        <taxon>Eukaryota</taxon>
        <taxon>Viridiplantae</taxon>
        <taxon>Streptophyta</taxon>
        <taxon>Embryophyta</taxon>
        <taxon>Tracheophyta</taxon>
        <taxon>Spermatophyta</taxon>
        <taxon>Magnoliopsida</taxon>
        <taxon>eudicotyledons</taxon>
        <taxon>Gunneridae</taxon>
        <taxon>Pentapetalae</taxon>
        <taxon>rosids</taxon>
        <taxon>malvids</taxon>
        <taxon>Sapindales</taxon>
        <taxon>Anacardiaceae</taxon>
        <taxon>Pistacia</taxon>
    </lineage>
</organism>
<keyword evidence="2" id="KW-1185">Reference proteome</keyword>
<evidence type="ECO:0000313" key="1">
    <source>
        <dbReference type="EMBL" id="KAJ0010133.1"/>
    </source>
</evidence>
<accession>A0ACC0X3Z3</accession>
<dbReference type="EMBL" id="CM047749">
    <property type="protein sequence ID" value="KAJ0010133.1"/>
    <property type="molecule type" value="Genomic_DNA"/>
</dbReference>
<protein>
    <submittedName>
        <fullName evidence="1">Uncharacterized protein</fullName>
    </submittedName>
</protein>
<proteinExistence type="predicted"/>
<dbReference type="Proteomes" id="UP001163603">
    <property type="component" value="Chromosome 14"/>
</dbReference>
<sequence>MKNSNSKHRKKKRKSLSRGLPLFSEVGAETRDLLEKGYIKDHEFSISTRSSSGTTLASAAVKLGKHSSTYLAAKYNCKNATIDIKVDSKSQLSASLSFSGKFLPSTKIIASLKLPHYSSSEVLMP</sequence>
<reference evidence="2" key="1">
    <citation type="journal article" date="2023" name="G3 (Bethesda)">
        <title>Genome assembly and association tests identify interacting loci associated with vigor, precocity, and sex in interspecific pistachio rootstocks.</title>
        <authorList>
            <person name="Palmer W."/>
            <person name="Jacygrad E."/>
            <person name="Sagayaradj S."/>
            <person name="Cavanaugh K."/>
            <person name="Han R."/>
            <person name="Bertier L."/>
            <person name="Beede B."/>
            <person name="Kafkas S."/>
            <person name="Golino D."/>
            <person name="Preece J."/>
            <person name="Michelmore R."/>
        </authorList>
    </citation>
    <scope>NUCLEOTIDE SEQUENCE [LARGE SCALE GENOMIC DNA]</scope>
</reference>
<gene>
    <name evidence="1" type="ORF">Pint_33684</name>
</gene>
<name>A0ACC0X3Z3_9ROSI</name>